<proteinExistence type="predicted"/>
<evidence type="ECO:0000259" key="1">
    <source>
        <dbReference type="Pfam" id="PF13643"/>
    </source>
</evidence>
<dbReference type="Pfam" id="PF13643">
    <property type="entry name" value="DUF4145"/>
    <property type="match status" value="1"/>
</dbReference>
<evidence type="ECO:0000313" key="3">
    <source>
        <dbReference type="Proteomes" id="UP001158961"/>
    </source>
</evidence>
<organism evidence="2 3">
    <name type="scientific">Enterobacter agglomerans</name>
    <name type="common">Erwinia herbicola</name>
    <name type="synonym">Pantoea agglomerans</name>
    <dbReference type="NCBI Taxonomy" id="549"/>
    <lineage>
        <taxon>Bacteria</taxon>
        <taxon>Pseudomonadati</taxon>
        <taxon>Pseudomonadota</taxon>
        <taxon>Gammaproteobacteria</taxon>
        <taxon>Enterobacterales</taxon>
        <taxon>Erwiniaceae</taxon>
        <taxon>Pantoea</taxon>
        <taxon>Pantoea agglomerans group</taxon>
    </lineage>
</organism>
<protein>
    <submittedName>
        <fullName evidence="2">DUF4145 domain-containing protein</fullName>
    </submittedName>
</protein>
<keyword evidence="2" id="KW-0614">Plasmid</keyword>
<dbReference type="EMBL" id="OW970319">
    <property type="protein sequence ID" value="CAH6385529.1"/>
    <property type="molecule type" value="Genomic_DNA"/>
</dbReference>
<dbReference type="AlphaFoldDB" id="A0AAN2FIK9"/>
<dbReference type="Proteomes" id="UP001158961">
    <property type="component" value="Plasmid P4"/>
</dbReference>
<accession>A0AAN2FIK9</accession>
<feature type="domain" description="DUF4145" evidence="1">
    <location>
        <begin position="136"/>
        <end position="224"/>
    </location>
</feature>
<gene>
    <name evidence="2" type="ORF">DAPPPG734_25750</name>
</gene>
<dbReference type="RefSeq" id="WP_031593922.1">
    <property type="nucleotide sequence ID" value="NZ_JNVA01000074.1"/>
</dbReference>
<sequence>MSDSLFKSFTQSKCPSWRCPDCFNETLTIVPESFFKANSGETSRCKNEEWFCADHVRLVFSCVLLCQRTDCGATVAVTGKGWTEEDNYYDENNQVQTNYPDWFRAKTFYPALPLFLPPEGCPESVLDHLASVSSLLTGHPTAAANAIRSLLEVLLDDLGVPRVVLNKGAKPHFLSLHRRIQEYPQLLGSHHDAFMALKHFGNAGSHGGEPINQSHLEDACEVLELIITLLYQKHPDVSDHIARLDKAFSKK</sequence>
<evidence type="ECO:0000313" key="2">
    <source>
        <dbReference type="EMBL" id="CAH6385529.1"/>
    </source>
</evidence>
<dbReference type="InterPro" id="IPR025285">
    <property type="entry name" value="DUF4145"/>
</dbReference>
<geneLocation type="plasmid" evidence="2 3">
    <name>P4</name>
</geneLocation>
<name>A0AAN2FIK9_ENTAG</name>
<reference evidence="2" key="1">
    <citation type="submission" date="2022-05" db="EMBL/GenBank/DDBJ databases">
        <authorList>
            <person name="Pothier F. J."/>
        </authorList>
    </citation>
    <scope>NUCLEOTIDE SEQUENCE</scope>
    <source>
        <strain evidence="2">DAPP-PG734</strain>
        <plasmid evidence="2">P4</plasmid>
    </source>
</reference>